<dbReference type="GeneID" id="58107798"/>
<dbReference type="EMBL" id="QUAV01000003">
    <property type="protein sequence ID" value="TPR24519.1"/>
    <property type="molecule type" value="Genomic_DNA"/>
</dbReference>
<evidence type="ECO:0000313" key="3">
    <source>
        <dbReference type="Proteomes" id="UP000777560"/>
    </source>
</evidence>
<evidence type="ECO:0000313" key="1">
    <source>
        <dbReference type="EMBL" id="TPR24519.1"/>
    </source>
</evidence>
<proteinExistence type="predicted"/>
<keyword evidence="3" id="KW-1185">Reference proteome</keyword>
<dbReference type="AlphaFoldDB" id="A0A2S2JMM0"/>
<comment type="caution">
    <text evidence="2">The sequence shown here is derived from an EMBL/GenBank/DDBJ whole genome shotgun (WGS) entry which is preliminary data.</text>
</comment>
<dbReference type="RefSeq" id="WP_105963960.1">
    <property type="nucleotide sequence ID" value="NZ_BAABXB010000023.1"/>
</dbReference>
<evidence type="ECO:0000313" key="2">
    <source>
        <dbReference type="EMBL" id="TPR46216.1"/>
    </source>
</evidence>
<dbReference type="Proteomes" id="UP000784700">
    <property type="component" value="Unassembled WGS sequence"/>
</dbReference>
<dbReference type="EMBL" id="QUBG01000001">
    <property type="protein sequence ID" value="TPR46216.1"/>
    <property type="molecule type" value="Genomic_DNA"/>
</dbReference>
<accession>A0A2S2JMM0</accession>
<evidence type="ECO:0000313" key="4">
    <source>
        <dbReference type="Proteomes" id="UP000784700"/>
    </source>
</evidence>
<protein>
    <submittedName>
        <fullName evidence="2">Uncharacterized protein</fullName>
    </submittedName>
</protein>
<reference evidence="2 3" key="1">
    <citation type="submission" date="2018-08" db="EMBL/GenBank/DDBJ databases">
        <title>Comparative genomics of wild bee and flower associated Lactobacillus reveals potential adaptation to the bee host.</title>
        <authorList>
            <person name="Vuong H.Q."/>
            <person name="Mcfrederick Q.S."/>
        </authorList>
    </citation>
    <scope>NUCLEOTIDE SEQUENCE</scope>
    <source>
        <strain evidence="1 3">HV_13</strain>
        <strain evidence="2">HV_63</strain>
    </source>
</reference>
<dbReference type="OrthoDB" id="2298891at2"/>
<dbReference type="Proteomes" id="UP000777560">
    <property type="component" value="Unassembled WGS sequence"/>
</dbReference>
<organism evidence="2 4">
    <name type="scientific">Apilactobacillus micheneri</name>
    <dbReference type="NCBI Taxonomy" id="1899430"/>
    <lineage>
        <taxon>Bacteria</taxon>
        <taxon>Bacillati</taxon>
        <taxon>Bacillota</taxon>
        <taxon>Bacilli</taxon>
        <taxon>Lactobacillales</taxon>
        <taxon>Lactobacillaceae</taxon>
        <taxon>Apilactobacillus</taxon>
    </lineage>
</organism>
<gene>
    <name evidence="1" type="ORF">DY114_04365</name>
    <name evidence="2" type="ORF">DY130_01490</name>
</gene>
<name>A0A2S2JMM0_9LACO</name>
<sequence>MQAKKKLDIQLNDGKIIQFVPDMIHKDLLSLTNNQEIVYRTERLILVQLASYNLIKLHELRMIIYRTLDQLRYHKIASKYYHEELS</sequence>